<dbReference type="InterPro" id="IPR052371">
    <property type="entry name" value="BFD-associated_ferredoxin"/>
</dbReference>
<keyword evidence="11" id="KW-1185">Reference proteome</keyword>
<sequence>MNEIDPKVFQWMRPPMVCLCRHVSAERLRSEIRHGATTFEQLQEKTSCSTVCGTCEGRVREILRTEIEAMRRS</sequence>
<evidence type="ECO:0000256" key="1">
    <source>
        <dbReference type="ARBA" id="ARBA00022448"/>
    </source>
</evidence>
<keyword evidence="3" id="KW-0479">Metal-binding</keyword>
<keyword evidence="5" id="KW-0408">Iron</keyword>
<dbReference type="EMBL" id="JH597773">
    <property type="protein sequence ID" value="EHQ06572.1"/>
    <property type="molecule type" value="Genomic_DNA"/>
</dbReference>
<evidence type="ECO:0000256" key="6">
    <source>
        <dbReference type="ARBA" id="ARBA00023014"/>
    </source>
</evidence>
<dbReference type="InterPro" id="IPR007419">
    <property type="entry name" value="BFD-like_2Fe2S-bd_dom"/>
</dbReference>
<keyword evidence="1" id="KW-0813">Transport</keyword>
<dbReference type="AlphaFoldDB" id="H2CE20"/>
<evidence type="ECO:0000256" key="2">
    <source>
        <dbReference type="ARBA" id="ARBA00022714"/>
    </source>
</evidence>
<evidence type="ECO:0000313" key="11">
    <source>
        <dbReference type="Proteomes" id="UP000005737"/>
    </source>
</evidence>
<name>H2CE20_9LEPT</name>
<dbReference type="Pfam" id="PF04324">
    <property type="entry name" value="Fer2_BFD"/>
    <property type="match status" value="1"/>
</dbReference>
<evidence type="ECO:0000259" key="9">
    <source>
        <dbReference type="Pfam" id="PF04324"/>
    </source>
</evidence>
<keyword evidence="6" id="KW-0411">Iron-sulfur</keyword>
<dbReference type="PANTHER" id="PTHR37424:SF1">
    <property type="entry name" value="BACTERIOFERRITIN-ASSOCIATED FERREDOXIN"/>
    <property type="match status" value="1"/>
</dbReference>
<reference evidence="10 11" key="1">
    <citation type="submission" date="2011-10" db="EMBL/GenBank/DDBJ databases">
        <title>The Improved High-Quality Draft genome of Leptonema illini DSM 21528.</title>
        <authorList>
            <consortium name="US DOE Joint Genome Institute (JGI-PGF)"/>
            <person name="Lucas S."/>
            <person name="Copeland A."/>
            <person name="Lapidus A."/>
            <person name="Glavina del Rio T."/>
            <person name="Dalin E."/>
            <person name="Tice H."/>
            <person name="Bruce D."/>
            <person name="Goodwin L."/>
            <person name="Pitluck S."/>
            <person name="Peters L."/>
            <person name="Mikhailova N."/>
            <person name="Held B."/>
            <person name="Kyrpides N."/>
            <person name="Mavromatis K."/>
            <person name="Ivanova N."/>
            <person name="Markowitz V."/>
            <person name="Cheng J.-F."/>
            <person name="Hugenholtz P."/>
            <person name="Woyke T."/>
            <person name="Wu D."/>
            <person name="Gronow S."/>
            <person name="Wellnitz S."/>
            <person name="Brambilla E.-M."/>
            <person name="Klenk H.-P."/>
            <person name="Eisen J.A."/>
        </authorList>
    </citation>
    <scope>NUCLEOTIDE SEQUENCE [LARGE SCALE GENOMIC DNA]</scope>
    <source>
        <strain evidence="10 11">DSM 21528</strain>
    </source>
</reference>
<feature type="domain" description="BFD-like [2Fe-2S]-binding" evidence="9">
    <location>
        <begin position="16"/>
        <end position="64"/>
    </location>
</feature>
<dbReference type="HOGENOM" id="CLU_159205_4_2_12"/>
<evidence type="ECO:0000256" key="7">
    <source>
        <dbReference type="ARBA" id="ARBA00039386"/>
    </source>
</evidence>
<evidence type="ECO:0000256" key="8">
    <source>
        <dbReference type="ARBA" id="ARBA00046332"/>
    </source>
</evidence>
<evidence type="ECO:0000256" key="5">
    <source>
        <dbReference type="ARBA" id="ARBA00023004"/>
    </source>
</evidence>
<protein>
    <recommendedName>
        <fullName evidence="7">Bacterioferritin-associated ferredoxin</fullName>
    </recommendedName>
</protein>
<comment type="similarity">
    <text evidence="8">Belongs to the Bfd family.</text>
</comment>
<dbReference type="Proteomes" id="UP000005737">
    <property type="component" value="Unassembled WGS sequence"/>
</dbReference>
<evidence type="ECO:0000256" key="4">
    <source>
        <dbReference type="ARBA" id="ARBA00022982"/>
    </source>
</evidence>
<dbReference type="RefSeq" id="WP_002772214.1">
    <property type="nucleotide sequence ID" value="NZ_JH597773.1"/>
</dbReference>
<gene>
    <name evidence="10" type="ORF">Lepil_1889</name>
</gene>
<dbReference type="Gene3D" id="1.10.10.1100">
    <property type="entry name" value="BFD-like [2Fe-2S]-binding domain"/>
    <property type="match status" value="1"/>
</dbReference>
<proteinExistence type="inferred from homology"/>
<evidence type="ECO:0000256" key="3">
    <source>
        <dbReference type="ARBA" id="ARBA00022723"/>
    </source>
</evidence>
<dbReference type="GO" id="GO:0046872">
    <property type="term" value="F:metal ion binding"/>
    <property type="evidence" value="ECO:0007669"/>
    <property type="project" value="UniProtKB-KW"/>
</dbReference>
<evidence type="ECO:0000313" key="10">
    <source>
        <dbReference type="EMBL" id="EHQ06572.1"/>
    </source>
</evidence>
<keyword evidence="2" id="KW-0001">2Fe-2S</keyword>
<dbReference type="PANTHER" id="PTHR37424">
    <property type="entry name" value="BACTERIOFERRITIN-ASSOCIATED FERREDOXIN"/>
    <property type="match status" value="1"/>
</dbReference>
<organism evidence="10 11">
    <name type="scientific">Leptonema illini DSM 21528</name>
    <dbReference type="NCBI Taxonomy" id="929563"/>
    <lineage>
        <taxon>Bacteria</taxon>
        <taxon>Pseudomonadati</taxon>
        <taxon>Spirochaetota</taxon>
        <taxon>Spirochaetia</taxon>
        <taxon>Leptospirales</taxon>
        <taxon>Leptospiraceae</taxon>
        <taxon>Leptonema</taxon>
    </lineage>
</organism>
<accession>H2CE20</accession>
<dbReference type="GO" id="GO:0051537">
    <property type="term" value="F:2 iron, 2 sulfur cluster binding"/>
    <property type="evidence" value="ECO:0007669"/>
    <property type="project" value="UniProtKB-KW"/>
</dbReference>
<keyword evidence="4" id="KW-0249">Electron transport</keyword>
<dbReference type="InterPro" id="IPR041854">
    <property type="entry name" value="BFD-like_2Fe2S-bd_dom_sf"/>
</dbReference>